<sequence length="179" mass="21297">MAMARFKLKLRGKTCVFVDWANVYGWTKSLKREVNPQKLYRYLNTYKEIKHIYFYFGTDKHPKSKVFLSKIKRMGYHLVTKPVKYILIAEVKREKIYKRKCDFDMEIAIDVHKLLKENIQGFVFFSGDGDFEPLYQLLLQLKKQVVVVYASGHIGKEILKLEKQIFLCNIKKIIRSDYA</sequence>
<evidence type="ECO:0000313" key="2">
    <source>
        <dbReference type="EMBL" id="OGE28867.1"/>
    </source>
</evidence>
<dbReference type="Gene3D" id="3.40.50.1010">
    <property type="entry name" value="5'-nuclease"/>
    <property type="match status" value="1"/>
</dbReference>
<dbReference type="AlphaFoldDB" id="A0A1F5JJP7"/>
<protein>
    <recommendedName>
        <fullName evidence="1">NYN domain-containing protein</fullName>
    </recommendedName>
</protein>
<dbReference type="InterPro" id="IPR021139">
    <property type="entry name" value="NYN"/>
</dbReference>
<gene>
    <name evidence="2" type="ORF">A2867_02895</name>
</gene>
<dbReference type="PANTHER" id="PTHR35458:SF8">
    <property type="entry name" value="SLR0650 PROTEIN"/>
    <property type="match status" value="1"/>
</dbReference>
<dbReference type="InterPro" id="IPR047140">
    <property type="entry name" value="LabA"/>
</dbReference>
<dbReference type="GO" id="GO:0004540">
    <property type="term" value="F:RNA nuclease activity"/>
    <property type="evidence" value="ECO:0007669"/>
    <property type="project" value="InterPro"/>
</dbReference>
<feature type="domain" description="NYN" evidence="1">
    <location>
        <begin position="13"/>
        <end position="157"/>
    </location>
</feature>
<dbReference type="EMBL" id="MFCP01000014">
    <property type="protein sequence ID" value="OGE28867.1"/>
    <property type="molecule type" value="Genomic_DNA"/>
</dbReference>
<name>A0A1F5JJP7_9BACT</name>
<evidence type="ECO:0000313" key="3">
    <source>
        <dbReference type="Proteomes" id="UP000177555"/>
    </source>
</evidence>
<dbReference type="Proteomes" id="UP000177555">
    <property type="component" value="Unassembled WGS sequence"/>
</dbReference>
<dbReference type="Pfam" id="PF01936">
    <property type="entry name" value="NYN"/>
    <property type="match status" value="1"/>
</dbReference>
<comment type="caution">
    <text evidence="2">The sequence shown here is derived from an EMBL/GenBank/DDBJ whole genome shotgun (WGS) entry which is preliminary data.</text>
</comment>
<organism evidence="2 3">
    <name type="scientific">Candidatus Daviesbacteria bacterium RIFCSPHIGHO2_01_FULL_40_11</name>
    <dbReference type="NCBI Taxonomy" id="1797762"/>
    <lineage>
        <taxon>Bacteria</taxon>
        <taxon>Candidatus Daviesiibacteriota</taxon>
    </lineage>
</organism>
<proteinExistence type="predicted"/>
<reference evidence="2 3" key="1">
    <citation type="journal article" date="2016" name="Nat. Commun.">
        <title>Thousands of microbial genomes shed light on interconnected biogeochemical processes in an aquifer system.</title>
        <authorList>
            <person name="Anantharaman K."/>
            <person name="Brown C.T."/>
            <person name="Hug L.A."/>
            <person name="Sharon I."/>
            <person name="Castelle C.J."/>
            <person name="Probst A.J."/>
            <person name="Thomas B.C."/>
            <person name="Singh A."/>
            <person name="Wilkins M.J."/>
            <person name="Karaoz U."/>
            <person name="Brodie E.L."/>
            <person name="Williams K.H."/>
            <person name="Hubbard S.S."/>
            <person name="Banfield J.F."/>
        </authorList>
    </citation>
    <scope>NUCLEOTIDE SEQUENCE [LARGE SCALE GENOMIC DNA]</scope>
</reference>
<dbReference type="PANTHER" id="PTHR35458">
    <property type="entry name" value="SLR0755 PROTEIN"/>
    <property type="match status" value="1"/>
</dbReference>
<accession>A0A1F5JJP7</accession>
<evidence type="ECO:0000259" key="1">
    <source>
        <dbReference type="Pfam" id="PF01936"/>
    </source>
</evidence>